<evidence type="ECO:0000313" key="1">
    <source>
        <dbReference type="EMBL" id="KAF2822511.1"/>
    </source>
</evidence>
<keyword evidence="2" id="KW-1185">Reference proteome</keyword>
<reference evidence="1" key="1">
    <citation type="journal article" date="2020" name="Stud. Mycol.">
        <title>101 Dothideomycetes genomes: a test case for predicting lifestyles and emergence of pathogens.</title>
        <authorList>
            <person name="Haridas S."/>
            <person name="Albert R."/>
            <person name="Binder M."/>
            <person name="Bloem J."/>
            <person name="Labutti K."/>
            <person name="Salamov A."/>
            <person name="Andreopoulos B."/>
            <person name="Baker S."/>
            <person name="Barry K."/>
            <person name="Bills G."/>
            <person name="Bluhm B."/>
            <person name="Cannon C."/>
            <person name="Castanera R."/>
            <person name="Culley D."/>
            <person name="Daum C."/>
            <person name="Ezra D."/>
            <person name="Gonzalez J."/>
            <person name="Henrissat B."/>
            <person name="Kuo A."/>
            <person name="Liang C."/>
            <person name="Lipzen A."/>
            <person name="Lutzoni F."/>
            <person name="Magnuson J."/>
            <person name="Mondo S."/>
            <person name="Nolan M."/>
            <person name="Ohm R."/>
            <person name="Pangilinan J."/>
            <person name="Park H.-J."/>
            <person name="Ramirez L."/>
            <person name="Alfaro M."/>
            <person name="Sun H."/>
            <person name="Tritt A."/>
            <person name="Yoshinaga Y."/>
            <person name="Zwiers L.-H."/>
            <person name="Turgeon B."/>
            <person name="Goodwin S."/>
            <person name="Spatafora J."/>
            <person name="Crous P."/>
            <person name="Grigoriev I."/>
        </authorList>
    </citation>
    <scope>NUCLEOTIDE SEQUENCE</scope>
    <source>
        <strain evidence="1">CBS 113818</strain>
    </source>
</reference>
<dbReference type="Proteomes" id="UP000799424">
    <property type="component" value="Unassembled WGS sequence"/>
</dbReference>
<protein>
    <submittedName>
        <fullName evidence="1">Uncharacterized protein</fullName>
    </submittedName>
</protein>
<dbReference type="EMBL" id="MU006234">
    <property type="protein sequence ID" value="KAF2822511.1"/>
    <property type="molecule type" value="Genomic_DNA"/>
</dbReference>
<sequence length="175" mass="20343">MAEADFFGLDELHNWIKEREYLHAVKTGIRMQIHPARFDEIPGVENHRFLHSHPPSEEALMKAGPIREYRDSHMLDAVLHHPSTDPQPTDDMELLQVFEIKVPSKGRYKCPEDYETHETPTDCEGICIPYGLMEVNDDPSDKGIKLDYEELPNSIVTVVKYREYRPEACMRDYEG</sequence>
<proteinExistence type="predicted"/>
<accession>A0A6A6ZN29</accession>
<dbReference type="OrthoDB" id="10555921at2759"/>
<gene>
    <name evidence="1" type="ORF">CC86DRAFT_79657</name>
</gene>
<evidence type="ECO:0000313" key="2">
    <source>
        <dbReference type="Proteomes" id="UP000799424"/>
    </source>
</evidence>
<name>A0A6A6ZN29_9PLEO</name>
<organism evidence="1 2">
    <name type="scientific">Ophiobolus disseminans</name>
    <dbReference type="NCBI Taxonomy" id="1469910"/>
    <lineage>
        <taxon>Eukaryota</taxon>
        <taxon>Fungi</taxon>
        <taxon>Dikarya</taxon>
        <taxon>Ascomycota</taxon>
        <taxon>Pezizomycotina</taxon>
        <taxon>Dothideomycetes</taxon>
        <taxon>Pleosporomycetidae</taxon>
        <taxon>Pleosporales</taxon>
        <taxon>Pleosporineae</taxon>
        <taxon>Phaeosphaeriaceae</taxon>
        <taxon>Ophiobolus</taxon>
    </lineage>
</organism>
<dbReference type="AlphaFoldDB" id="A0A6A6ZN29"/>